<gene>
    <name evidence="1" type="ORF">AVR91_0237540</name>
</gene>
<name>A0A1W2LIM7_9PSEU</name>
<organism evidence="1 2">
    <name type="scientific">Amycolatopsis keratiniphila subsp. keratiniphila</name>
    <dbReference type="NCBI Taxonomy" id="227715"/>
    <lineage>
        <taxon>Bacteria</taxon>
        <taxon>Bacillati</taxon>
        <taxon>Actinomycetota</taxon>
        <taxon>Actinomycetes</taxon>
        <taxon>Pseudonocardiales</taxon>
        <taxon>Pseudonocardiaceae</taxon>
        <taxon>Amycolatopsis</taxon>
        <taxon>Amycolatopsis japonica group</taxon>
    </lineage>
</organism>
<dbReference type="Proteomes" id="UP000076660">
    <property type="component" value="Unassembled WGS sequence"/>
</dbReference>
<comment type="caution">
    <text evidence="1">The sequence shown here is derived from an EMBL/GenBank/DDBJ whole genome shotgun (WGS) entry which is preliminary data.</text>
</comment>
<evidence type="ECO:0000313" key="1">
    <source>
        <dbReference type="EMBL" id="ONF62580.1"/>
    </source>
</evidence>
<dbReference type="Pfam" id="PF06224">
    <property type="entry name" value="AlkZ-like"/>
    <property type="match status" value="1"/>
</dbReference>
<sequence>MVLDVDRKQVLAYRIAAHGLHREETDTAAAAVFDLGLQDSVRDTALLGLAARIDGDVTPGVWDDDRFVLAWTHRGAPHFHRRAELDAIRAALVPLDEKDAMARILWQRKQVDDAGMSATDALFTAAKAIREVVTGVQTKGAVSGAVTKLIPDGLSYACRGCGVVHIYEQLMRVASIHAGVRLEPGATPATLAPLEKRGRLKTSPDAKAATRVVEGYLRINGPAAPRDAAAYVGTTRTGVDAMWPDGLAEVRVDGKKAFLPEDRLALLENPPEPDVVRLLPPLDPFVQARDRAVLVPDKARQKEVWKILGSPGALLADGEISGVWRAKASGKKRLDFTVTAFDALRPAVRKAAEEEAARVAAAREFPDHRVTWS</sequence>
<dbReference type="InterPro" id="IPR009351">
    <property type="entry name" value="AlkZ-like"/>
</dbReference>
<evidence type="ECO:0000313" key="2">
    <source>
        <dbReference type="Proteomes" id="UP000076660"/>
    </source>
</evidence>
<protein>
    <recommendedName>
        <fullName evidence="3">Winged helix DNA-binding domain-containing protein</fullName>
    </recommendedName>
</protein>
<dbReference type="AlphaFoldDB" id="A0A1W2LIM7"/>
<dbReference type="PANTHER" id="PTHR38479">
    <property type="entry name" value="LMO0824 PROTEIN"/>
    <property type="match status" value="1"/>
</dbReference>
<evidence type="ECO:0008006" key="3">
    <source>
        <dbReference type="Google" id="ProtNLM"/>
    </source>
</evidence>
<reference evidence="1 2" key="1">
    <citation type="submission" date="2016-12" db="EMBL/GenBank/DDBJ databases">
        <title>Amycolatopsis keratiniphila subsp. keratiniphila genome sequencing and assembly.</title>
        <authorList>
            <person name="Mayilraj S."/>
            <person name="Kaur N."/>
        </authorList>
    </citation>
    <scope>NUCLEOTIDE SEQUENCE [LARGE SCALE GENOMIC DNA]</scope>
    <source>
        <strain evidence="1 2">DSM 44409</strain>
    </source>
</reference>
<dbReference type="EMBL" id="LQMT02000041">
    <property type="protein sequence ID" value="ONF62580.1"/>
    <property type="molecule type" value="Genomic_DNA"/>
</dbReference>
<accession>A0A1W2LIM7</accession>
<dbReference type="PANTHER" id="PTHR38479:SF2">
    <property type="entry name" value="WINGED HELIX DNA-BINDING DOMAIN-CONTAINING PROTEIN"/>
    <property type="match status" value="1"/>
</dbReference>
<proteinExistence type="predicted"/>